<evidence type="ECO:0000256" key="5">
    <source>
        <dbReference type="ARBA" id="ARBA00022670"/>
    </source>
</evidence>
<evidence type="ECO:0000256" key="11">
    <source>
        <dbReference type="ARBA" id="ARBA00023242"/>
    </source>
</evidence>
<keyword evidence="9" id="KW-0805">Transcription regulation</keyword>
<name>A0A6L2JQ72_TANCI</name>
<dbReference type="InterPro" id="IPR013083">
    <property type="entry name" value="Znf_RING/FYVE/PHD"/>
</dbReference>
<proteinExistence type="inferred from homology"/>
<keyword evidence="7 13" id="KW-0378">Hydrolase</keyword>
<dbReference type="Gene3D" id="3.90.70.10">
    <property type="entry name" value="Cysteine proteinases"/>
    <property type="match status" value="1"/>
</dbReference>
<sequence>MSSNPSFTSNHQQSTAVTVPPLCPHLTQFKSTNGTTPFHNFLQRVTVKPLGRATARRGDTEVMTCGSCGHARARMYVCVTCDAVMCVADAPDHDHAIVVDVDRAELFCCVCCDQVYDRDFDTAIVALGACSHAPQPRESLRKRRRVEYRPWTPDSKEKALLGVGTNTSLLNGDDNSNFPVGLKGLNNLGNTCFMNSVLQALLHTPPLRNYFLSDRHNRFVCQQKNVALDKKKNNNNNKNVQRLCLACDTDALFSAVFSGDRKPYSPAKFLYSWWQHAGNLASYEQQDAHEFFISMLDGIHEKVDKDMRKSHTQVNK</sequence>
<dbReference type="Gene3D" id="3.30.40.10">
    <property type="entry name" value="Zinc/RING finger domain, C3HC4 (zinc finger)"/>
    <property type="match status" value="1"/>
</dbReference>
<evidence type="ECO:0000256" key="1">
    <source>
        <dbReference type="ARBA" id="ARBA00000707"/>
    </source>
</evidence>
<protein>
    <recommendedName>
        <fullName evidence="4">ubiquitinyl hydrolase 1</fullName>
        <ecNumber evidence="4">3.4.19.12</ecNumber>
    </recommendedName>
</protein>
<dbReference type="InterPro" id="IPR038765">
    <property type="entry name" value="Papain-like_cys_pep_sf"/>
</dbReference>
<accession>A0A6L2JQ72</accession>
<evidence type="ECO:0000256" key="7">
    <source>
        <dbReference type="ARBA" id="ARBA00022801"/>
    </source>
</evidence>
<dbReference type="PANTHER" id="PTHR21646">
    <property type="entry name" value="UBIQUITIN CARBOXYL-TERMINAL HYDROLASE"/>
    <property type="match status" value="1"/>
</dbReference>
<evidence type="ECO:0000313" key="13">
    <source>
        <dbReference type="EMBL" id="GEU38015.1"/>
    </source>
</evidence>
<gene>
    <name evidence="13" type="ORF">Tci_009993</name>
</gene>
<reference evidence="13" key="1">
    <citation type="journal article" date="2019" name="Sci. Rep.">
        <title>Draft genome of Tanacetum cinerariifolium, the natural source of mosquito coil.</title>
        <authorList>
            <person name="Yamashiro T."/>
            <person name="Shiraishi A."/>
            <person name="Satake H."/>
            <person name="Nakayama K."/>
        </authorList>
    </citation>
    <scope>NUCLEOTIDE SEQUENCE</scope>
</reference>
<keyword evidence="11" id="KW-0539">Nucleus</keyword>
<dbReference type="SUPFAM" id="SSF54001">
    <property type="entry name" value="Cysteine proteinases"/>
    <property type="match status" value="1"/>
</dbReference>
<comment type="subcellular location">
    <subcellularLocation>
        <location evidence="2">Nucleus</location>
    </subcellularLocation>
</comment>
<keyword evidence="8" id="KW-0788">Thiol protease</keyword>
<dbReference type="InterPro" id="IPR001394">
    <property type="entry name" value="Peptidase_C19_UCH"/>
</dbReference>
<evidence type="ECO:0000256" key="10">
    <source>
        <dbReference type="ARBA" id="ARBA00023163"/>
    </source>
</evidence>
<dbReference type="GO" id="GO:0016579">
    <property type="term" value="P:protein deubiquitination"/>
    <property type="evidence" value="ECO:0007669"/>
    <property type="project" value="InterPro"/>
</dbReference>
<feature type="domain" description="USP" evidence="12">
    <location>
        <begin position="183"/>
        <end position="316"/>
    </location>
</feature>
<evidence type="ECO:0000259" key="12">
    <source>
        <dbReference type="PROSITE" id="PS50235"/>
    </source>
</evidence>
<evidence type="ECO:0000256" key="4">
    <source>
        <dbReference type="ARBA" id="ARBA00012759"/>
    </source>
</evidence>
<evidence type="ECO:0000256" key="8">
    <source>
        <dbReference type="ARBA" id="ARBA00022807"/>
    </source>
</evidence>
<dbReference type="GO" id="GO:0006508">
    <property type="term" value="P:proteolysis"/>
    <property type="evidence" value="ECO:0007669"/>
    <property type="project" value="UniProtKB-KW"/>
</dbReference>
<dbReference type="InterPro" id="IPR050185">
    <property type="entry name" value="Ub_carboxyl-term_hydrolase"/>
</dbReference>
<dbReference type="InterPro" id="IPR028889">
    <property type="entry name" value="USP"/>
</dbReference>
<dbReference type="GO" id="GO:0005634">
    <property type="term" value="C:nucleus"/>
    <property type="evidence" value="ECO:0007669"/>
    <property type="project" value="UniProtKB-SubCell"/>
</dbReference>
<dbReference type="PROSITE" id="PS00972">
    <property type="entry name" value="USP_1"/>
    <property type="match status" value="1"/>
</dbReference>
<dbReference type="EMBL" id="BKCJ010001001">
    <property type="protein sequence ID" value="GEU38015.1"/>
    <property type="molecule type" value="Genomic_DNA"/>
</dbReference>
<dbReference type="GO" id="GO:0004843">
    <property type="term" value="F:cysteine-type deubiquitinase activity"/>
    <property type="evidence" value="ECO:0007669"/>
    <property type="project" value="UniProtKB-EC"/>
</dbReference>
<keyword evidence="5" id="KW-0645">Protease</keyword>
<organism evidence="13">
    <name type="scientific">Tanacetum cinerariifolium</name>
    <name type="common">Dalmatian daisy</name>
    <name type="synonym">Chrysanthemum cinerariifolium</name>
    <dbReference type="NCBI Taxonomy" id="118510"/>
    <lineage>
        <taxon>Eukaryota</taxon>
        <taxon>Viridiplantae</taxon>
        <taxon>Streptophyta</taxon>
        <taxon>Embryophyta</taxon>
        <taxon>Tracheophyta</taxon>
        <taxon>Spermatophyta</taxon>
        <taxon>Magnoliopsida</taxon>
        <taxon>eudicotyledons</taxon>
        <taxon>Gunneridae</taxon>
        <taxon>Pentapetalae</taxon>
        <taxon>asterids</taxon>
        <taxon>campanulids</taxon>
        <taxon>Asterales</taxon>
        <taxon>Asteraceae</taxon>
        <taxon>Asteroideae</taxon>
        <taxon>Anthemideae</taxon>
        <taxon>Anthemidinae</taxon>
        <taxon>Tanacetum</taxon>
    </lineage>
</organism>
<dbReference type="PANTHER" id="PTHR21646:SF33">
    <property type="entry name" value="UBIQUITIN CARBOXYL-TERMINAL HYDROLASE 22"/>
    <property type="match status" value="1"/>
</dbReference>
<evidence type="ECO:0000256" key="6">
    <source>
        <dbReference type="ARBA" id="ARBA00022786"/>
    </source>
</evidence>
<keyword evidence="10" id="KW-0804">Transcription</keyword>
<dbReference type="InterPro" id="IPR018200">
    <property type="entry name" value="USP_CS"/>
</dbReference>
<evidence type="ECO:0000256" key="3">
    <source>
        <dbReference type="ARBA" id="ARBA00009085"/>
    </source>
</evidence>
<keyword evidence="6" id="KW-0833">Ubl conjugation pathway</keyword>
<comment type="similarity">
    <text evidence="3">Belongs to the peptidase C19 family.</text>
</comment>
<dbReference type="EC" id="3.4.19.12" evidence="4"/>
<evidence type="ECO:0000256" key="9">
    <source>
        <dbReference type="ARBA" id="ARBA00023015"/>
    </source>
</evidence>
<dbReference type="AlphaFoldDB" id="A0A6L2JQ72"/>
<dbReference type="Pfam" id="PF00443">
    <property type="entry name" value="UCH"/>
    <property type="match status" value="1"/>
</dbReference>
<dbReference type="PROSITE" id="PS50235">
    <property type="entry name" value="USP_3"/>
    <property type="match status" value="1"/>
</dbReference>
<comment type="catalytic activity">
    <reaction evidence="1">
        <text>Thiol-dependent hydrolysis of ester, thioester, amide, peptide and isopeptide bonds formed by the C-terminal Gly of ubiquitin (a 76-residue protein attached to proteins as an intracellular targeting signal).</text>
        <dbReference type="EC" id="3.4.19.12"/>
    </reaction>
</comment>
<evidence type="ECO:0000256" key="2">
    <source>
        <dbReference type="ARBA" id="ARBA00004123"/>
    </source>
</evidence>
<dbReference type="SUPFAM" id="SSF57850">
    <property type="entry name" value="RING/U-box"/>
    <property type="match status" value="1"/>
</dbReference>
<comment type="caution">
    <text evidence="13">The sequence shown here is derived from an EMBL/GenBank/DDBJ whole genome shotgun (WGS) entry which is preliminary data.</text>
</comment>